<evidence type="ECO:0000313" key="2">
    <source>
        <dbReference type="Proteomes" id="UP001459277"/>
    </source>
</evidence>
<dbReference type="Proteomes" id="UP001459277">
    <property type="component" value="Unassembled WGS sequence"/>
</dbReference>
<comment type="caution">
    <text evidence="1">The sequence shown here is derived from an EMBL/GenBank/DDBJ whole genome shotgun (WGS) entry which is preliminary data.</text>
</comment>
<dbReference type="EMBL" id="JAZDWU010000010">
    <property type="protein sequence ID" value="KAK9989660.1"/>
    <property type="molecule type" value="Genomic_DNA"/>
</dbReference>
<evidence type="ECO:0000313" key="1">
    <source>
        <dbReference type="EMBL" id="KAK9989660.1"/>
    </source>
</evidence>
<proteinExistence type="predicted"/>
<dbReference type="InterPro" id="IPR052929">
    <property type="entry name" value="RNase_H-like_EbsB-rel"/>
</dbReference>
<accession>A0AAW2BUE5</accession>
<protein>
    <recommendedName>
        <fullName evidence="3">RNase H type-1 domain-containing protein</fullName>
    </recommendedName>
</protein>
<keyword evidence="2" id="KW-1185">Reference proteome</keyword>
<gene>
    <name evidence="1" type="ORF">SO802_029899</name>
</gene>
<dbReference type="PANTHER" id="PTHR47074:SF48">
    <property type="entry name" value="POLYNUCLEOTIDYL TRANSFERASE, RIBONUCLEASE H-LIKE SUPERFAMILY PROTEIN"/>
    <property type="match status" value="1"/>
</dbReference>
<organism evidence="1 2">
    <name type="scientific">Lithocarpus litseifolius</name>
    <dbReference type="NCBI Taxonomy" id="425828"/>
    <lineage>
        <taxon>Eukaryota</taxon>
        <taxon>Viridiplantae</taxon>
        <taxon>Streptophyta</taxon>
        <taxon>Embryophyta</taxon>
        <taxon>Tracheophyta</taxon>
        <taxon>Spermatophyta</taxon>
        <taxon>Magnoliopsida</taxon>
        <taxon>eudicotyledons</taxon>
        <taxon>Gunneridae</taxon>
        <taxon>Pentapetalae</taxon>
        <taxon>rosids</taxon>
        <taxon>fabids</taxon>
        <taxon>Fagales</taxon>
        <taxon>Fagaceae</taxon>
        <taxon>Lithocarpus</taxon>
    </lineage>
</organism>
<reference evidence="1 2" key="1">
    <citation type="submission" date="2024-01" db="EMBL/GenBank/DDBJ databases">
        <title>A telomere-to-telomere, gap-free genome of sweet tea (Lithocarpus litseifolius).</title>
        <authorList>
            <person name="Zhou J."/>
        </authorList>
    </citation>
    <scope>NUCLEOTIDE SEQUENCE [LARGE SCALE GENOMIC DNA]</scope>
    <source>
        <strain evidence="1">Zhou-2022a</strain>
        <tissue evidence="1">Leaf</tissue>
    </source>
</reference>
<evidence type="ECO:0008006" key="3">
    <source>
        <dbReference type="Google" id="ProtNLM"/>
    </source>
</evidence>
<dbReference type="PANTHER" id="PTHR47074">
    <property type="entry name" value="BNAC02G40300D PROTEIN"/>
    <property type="match status" value="1"/>
</dbReference>
<dbReference type="AlphaFoldDB" id="A0AAW2BUE5"/>
<name>A0AAW2BUE5_9ROSI</name>
<sequence length="154" mass="17185">MHVMWACKDLDVVWEDSNQWGFRRSTSFLSFKELLSWILKNHQQPGLFAITGWAIWNQRNQVRTHQPSCSPHLIAASAKDQLAEFSSVQPAHNAPPRMQVRWQPPPQGTIKINFDGATSAKDQALGIGVVLLDENGSVLGSLAQPTTPLHSSNY</sequence>